<dbReference type="Pfam" id="PF00415">
    <property type="entry name" value="RCC1"/>
    <property type="match status" value="1"/>
</dbReference>
<dbReference type="InterPro" id="IPR009091">
    <property type="entry name" value="RCC1/BLIP-II"/>
</dbReference>
<dbReference type="InterPro" id="IPR007757">
    <property type="entry name" value="MT-A70-like"/>
</dbReference>
<dbReference type="InterPro" id="IPR036770">
    <property type="entry name" value="Ankyrin_rpt-contain_sf"/>
</dbReference>
<dbReference type="eggNOG" id="KOG2356">
    <property type="taxonomic scope" value="Eukaryota"/>
</dbReference>
<dbReference type="KEGG" id="aaf:AURANDRAFT_63473"/>
<keyword evidence="4" id="KW-1133">Transmembrane helix</keyword>
<gene>
    <name evidence="6" type="ORF">AURANDRAFT_63473</name>
</gene>
<keyword evidence="4" id="KW-0472">Membrane</keyword>
<feature type="region of interest" description="Disordered" evidence="3">
    <location>
        <begin position="1308"/>
        <end position="1327"/>
    </location>
</feature>
<evidence type="ECO:0000313" key="7">
    <source>
        <dbReference type="Proteomes" id="UP000002729"/>
    </source>
</evidence>
<dbReference type="Gene3D" id="2.130.10.30">
    <property type="entry name" value="Regulator of chromosome condensation 1/beta-lactamase-inhibitor protein II"/>
    <property type="match status" value="2"/>
</dbReference>
<evidence type="ECO:0000256" key="1">
    <source>
        <dbReference type="PROSITE-ProRule" id="PRU00235"/>
    </source>
</evidence>
<dbReference type="Proteomes" id="UP000002729">
    <property type="component" value="Unassembled WGS sequence"/>
</dbReference>
<dbReference type="RefSeq" id="XP_009036076.1">
    <property type="nucleotide sequence ID" value="XM_009037828.1"/>
</dbReference>
<dbReference type="OrthoDB" id="193598at2759"/>
<evidence type="ECO:0000256" key="2">
    <source>
        <dbReference type="PROSITE-ProRule" id="PRU00489"/>
    </source>
</evidence>
<evidence type="ECO:0000256" key="4">
    <source>
        <dbReference type="SAM" id="Phobius"/>
    </source>
</evidence>
<sequence>MRGATRWLVVLGAWWVVSGLLLGSWLGRQRQPDVAAAAPPVDAAPPADAPPADAPPTDTGLFDAACSGRTCERSRLGLEEPLSVHVWRTGREDAQKGWRFRHLLDQGLAAHPAVDVVDSAHHADVVLWLPQWAAKAPLGLAHADEKLVILDEHDDRERRFGPYAAQRGDAYLAYFKRSFANKSDGAFLGFSEPLFPRYYAMQYSVSSAYLLDEDAVGPPRELDVVCTLRVGAGRYPARARVLLWARELARERRLSGFFGEFDTSQRNVISAPYFALMRRARVVVTCNPGDWEGDFRTWEAVASGASVFMDRHYAPMPHAFVDGDDAYIYDNGDGPAFKARLGGALAPANASRTAEAGERGLRKALRHHRAVSRVDWLLRSALAQHPKSGPFRAPGFDEPELGHALLARALADPPPRTRVRAPPPTKAQIAELRSALFLHPDGRVFEGKRATTAALAFSKTGMAPFRLRVVGKKGAVVRAGEALDSAKVATLARGSFVYAQGYDAAASRLRVATPDGRGGWASAKVLESAPLSFCEARRAPLLLVARCLDGASLGRLRRCGREPKACAERWAKAACAAQRTKPPSDWRRSTVDWLTYVGAVDRRRLDACANHACLVAGGACRWIGERCGFRAATWAPLGCPVRVAAVACGGRDQGGAFSRSFVLLLDVAGRCYATGENGHGQLGVGDTDDRDDLVPLDLKGVLATQLAASSDWAGLVAADRSVHTWGRGRRTLGLGGPPGRDVLRPTKVPDLGRVVALAAGERHAVALDVDGGVLTWGVDDGHGVLGRPLTGHKADRVFPLSCRVDGPWLVDDVSRAEGRPAALALPEGAKVVAAAAGGLHTVLVTASGGLLGFGANNHGQLGVSRQGHLDFDAPDYVDGADGVVAAAARGHGTVFLGRDGSVRALGAFQPVRSRRPTALDAGGRATAVAATVDAVYVQLADAVVAFGGGAPPALRLGAAFPAPAAGVAGDREGPNAPPSDAPPSDAPPAVDGAADEGAAPPAADGAADEGAAPDAAADDGAAPDAEAKRARPARDEFARVLENEGNVTAILGFSGYRSVLVLEALNRRARRVVRGANVELDVSLETRLTVAVRTAARAELLAARRAGVADCDQIIFFSTRQEQKPIDVVCRGGSTLLLSPPPPASVDGFRGADADATRSTLAAAAGVRHRKALLSLGHDAKKLVDAMGGELAVPRRVALAAGRRPVHPQRRNGARSDLDAAMRRAASLSAVLDEATMQRIVVFAWKAISHHGWGFLSEAVFLEEVCGPAGAVGAKGAAVWQEALSGALLPFTPVVLPEDVAMTDAHVGRRDRGAGGGDPTFGPPGTRARGFGDVRTGDVAALGVFNWLWPAVTGYALTSLARDAATCFSNSHFIAATTFERFVVYQNDASFDNDLGIWSVALAVLKDLMSRRDGEATTSRGVPLVGTDEGVLNGAFSDHLSFACSTGQPESVRALLRNPAVAQAVREGGTHAFHAAACRGRASTLAALLEFFSLAHAKEDAPFFDPPIVLAANIDDIDTVEVLVAQPDINRPRECTPMFLKYVKRHWLLEGEVAAFVEHDSAVVNQRDDAGLTPLHVFVYNAMSNFGEDALNAESADFLFKTTIKITKLLIFNGADATSKTTGTAHAFPIGAGLSPIDVARTCGQDESRRAQLIAALGGSTEPAVAIAALGGSTAPAPARTSMQLVYALPGGSLDAPYATALQRKRKRVHENSKHTFAESALKHLASLPLPPARAAPPHLGAAVAAATAAPRRRDGADGELEAGGDLALSDVSDRVVSSAAGAAFAVGAAPCALPPRSATLLAAADRWARPLLRRGRRYDVATADPPRPSRSARREGAYAAGWDAWRRPLRRFPLPRLASERGAVVAVWVANDAKVAEFVRRGLFPKWKVEYVATWYWLKVTASGAPVLPVDAAAERKPWEPLLVGVVNGRGEARDRETLAGAAARLEAGDAAARDAWRGAGDPPAAAYVPDLDGVGTETPYADLVAAMSNATAQRFVQGAHFLENFNHHEAKRSMVAAAEADPDCAMCWWGVSASLGPYLNAPFFTNASDLAEAKFAADRAAALADAPKAAAIAEAAAARYACNVSLASQTAAFENYSDLLAEAHGADRSDDDVATLYAESLLLLDCDFAGYHFYDMVDGALTPTPRVRKALAALRAVVGRSAHPLAEHLLIHATEETAPGFQTPGGAADGERSADLLAAQFEGSAAQHLIHMSSHTYLRVGRYADGAAANARASARDAAYLAGGLLPYGAGHDLVFLAFSAAMAGANATASAAATRARAAYAAAPDRPDGPDGSVAWHYPALVHVRFGAWDEVAAALAPPPRPWPLQAVLEQYATGLSAFHRGDGAGASAAYDALQAAAARLPADDDAPTDGQRGADVLRNVSLAANATLFAALLPDRCASAAVLRAAAKVQETWTYDEPPLWHLPLRQCEGAAWLACGRPRDAAAAFSADFATFPENAWSLAGLLRAAPGDAGLEKRFGAASAHADVAISSPCPALEAGKSGGF</sequence>
<feature type="repeat" description="RCC1" evidence="1">
    <location>
        <begin position="771"/>
        <end position="847"/>
    </location>
</feature>
<dbReference type="Pfam" id="PF05063">
    <property type="entry name" value="MT-A70"/>
    <property type="match status" value="1"/>
</dbReference>
<dbReference type="PANTHER" id="PTHR45588">
    <property type="entry name" value="TPR DOMAIN-CONTAINING PROTEIN"/>
    <property type="match status" value="1"/>
</dbReference>
<feature type="repeat" description="RCC1" evidence="1">
    <location>
        <begin position="720"/>
        <end position="770"/>
    </location>
</feature>
<dbReference type="EMBL" id="GL833126">
    <property type="protein sequence ID" value="EGB08943.1"/>
    <property type="molecule type" value="Genomic_DNA"/>
</dbReference>
<feature type="region of interest" description="Disordered" evidence="3">
    <location>
        <begin position="36"/>
        <end position="61"/>
    </location>
</feature>
<feature type="region of interest" description="Disordered" evidence="3">
    <location>
        <begin position="966"/>
        <end position="1030"/>
    </location>
</feature>
<name>F0Y774_AURAN</name>
<organism evidence="7">
    <name type="scientific">Aureococcus anophagefferens</name>
    <name type="common">Harmful bloom alga</name>
    <dbReference type="NCBI Taxonomy" id="44056"/>
    <lineage>
        <taxon>Eukaryota</taxon>
        <taxon>Sar</taxon>
        <taxon>Stramenopiles</taxon>
        <taxon>Ochrophyta</taxon>
        <taxon>Pelagophyceae</taxon>
        <taxon>Pelagomonadales</taxon>
        <taxon>Pelagomonadaceae</taxon>
        <taxon>Aureococcus</taxon>
    </lineage>
</organism>
<dbReference type="GeneID" id="20224345"/>
<keyword evidence="4" id="KW-0812">Transmembrane</keyword>
<reference evidence="6 7" key="1">
    <citation type="journal article" date="2011" name="Proc. Natl. Acad. Sci. U.S.A.">
        <title>Niche of harmful alga Aureococcus anophagefferens revealed through ecogenomics.</title>
        <authorList>
            <person name="Gobler C.J."/>
            <person name="Berry D.L."/>
            <person name="Dyhrman S.T."/>
            <person name="Wilhelm S.W."/>
            <person name="Salamov A."/>
            <person name="Lobanov A.V."/>
            <person name="Zhang Y."/>
            <person name="Collier J.L."/>
            <person name="Wurch L.L."/>
            <person name="Kustka A.B."/>
            <person name="Dill B.D."/>
            <person name="Shah M."/>
            <person name="VerBerkmoes N.C."/>
            <person name="Kuo A."/>
            <person name="Terry A."/>
            <person name="Pangilinan J."/>
            <person name="Lindquist E.A."/>
            <person name="Lucas S."/>
            <person name="Paulsen I.T."/>
            <person name="Hattenrath-Lehmann T.K."/>
            <person name="Talmage S.C."/>
            <person name="Walker E.A."/>
            <person name="Koch F."/>
            <person name="Burson A.M."/>
            <person name="Marcoval M.A."/>
            <person name="Tang Y.Z."/>
            <person name="Lecleir G.R."/>
            <person name="Coyne K.J."/>
            <person name="Berg G.M."/>
            <person name="Bertrand E.M."/>
            <person name="Saito M.A."/>
            <person name="Gladyshev V.N."/>
            <person name="Grigoriev I.V."/>
        </authorList>
    </citation>
    <scope>NUCLEOTIDE SEQUENCE [LARGE SCALE GENOMIC DNA]</scope>
    <source>
        <strain evidence="7">CCMP 1984</strain>
    </source>
</reference>
<dbReference type="InterPro" id="IPR000408">
    <property type="entry name" value="Reg_chr_condens"/>
</dbReference>
<keyword evidence="7" id="KW-1185">Reference proteome</keyword>
<evidence type="ECO:0000256" key="3">
    <source>
        <dbReference type="SAM" id="MobiDB-lite"/>
    </source>
</evidence>
<dbReference type="InterPro" id="IPR055259">
    <property type="entry name" value="YkvP/CgeB_Glyco_trans-like"/>
</dbReference>
<feature type="domain" description="Spore protein YkvP/CgeB glycosyl transferase-like" evidence="5">
    <location>
        <begin position="264"/>
        <end position="378"/>
    </location>
</feature>
<accession>F0Y774</accession>
<protein>
    <recommendedName>
        <fullName evidence="5">Spore protein YkvP/CgeB glycosyl transferase-like domain-containing protein</fullName>
    </recommendedName>
</protein>
<feature type="compositionally biased region" description="Low complexity" evidence="3">
    <location>
        <begin position="987"/>
        <end position="1024"/>
    </location>
</feature>
<dbReference type="SUPFAM" id="SSF48403">
    <property type="entry name" value="Ankyrin repeat"/>
    <property type="match status" value="1"/>
</dbReference>
<dbReference type="SUPFAM" id="SSF50985">
    <property type="entry name" value="RCC1/BLIP-II"/>
    <property type="match status" value="1"/>
</dbReference>
<feature type="compositionally biased region" description="Low complexity" evidence="3">
    <location>
        <begin position="36"/>
        <end position="46"/>
    </location>
</feature>
<dbReference type="PANTHER" id="PTHR45588:SF1">
    <property type="entry name" value="WW DOMAIN-CONTAINING PROTEIN"/>
    <property type="match status" value="1"/>
</dbReference>
<dbReference type="PROSITE" id="PS51143">
    <property type="entry name" value="MT_A70"/>
    <property type="match status" value="1"/>
</dbReference>
<dbReference type="Gene3D" id="1.25.40.20">
    <property type="entry name" value="Ankyrin repeat-containing domain"/>
    <property type="match status" value="1"/>
</dbReference>
<feature type="repeat" description="RCC1" evidence="1">
    <location>
        <begin position="848"/>
        <end position="899"/>
    </location>
</feature>
<proteinExistence type="inferred from homology"/>
<dbReference type="Pfam" id="PF13524">
    <property type="entry name" value="Glyco_trans_1_2"/>
    <property type="match status" value="1"/>
</dbReference>
<dbReference type="eggNOG" id="KOG1426">
    <property type="taxonomic scope" value="Eukaryota"/>
</dbReference>
<dbReference type="InParanoid" id="F0Y774"/>
<dbReference type="PROSITE" id="PS00626">
    <property type="entry name" value="RCC1_2"/>
    <property type="match status" value="2"/>
</dbReference>
<comment type="similarity">
    <text evidence="2">Belongs to the MT-A70-like family.</text>
</comment>
<evidence type="ECO:0000259" key="5">
    <source>
        <dbReference type="Pfam" id="PF13524"/>
    </source>
</evidence>
<evidence type="ECO:0000313" key="6">
    <source>
        <dbReference type="EMBL" id="EGB08943.1"/>
    </source>
</evidence>
<dbReference type="PROSITE" id="PS50012">
    <property type="entry name" value="RCC1_3"/>
    <property type="match status" value="4"/>
</dbReference>
<feature type="transmembrane region" description="Helical" evidence="4">
    <location>
        <begin position="7"/>
        <end position="26"/>
    </location>
</feature>
<feature type="repeat" description="RCC1" evidence="1">
    <location>
        <begin position="669"/>
        <end position="719"/>
    </location>
</feature>
<feature type="compositionally biased region" description="Pro residues" evidence="3">
    <location>
        <begin position="975"/>
        <end position="986"/>
    </location>
</feature>